<feature type="transmembrane region" description="Helical" evidence="10">
    <location>
        <begin position="43"/>
        <end position="65"/>
    </location>
</feature>
<protein>
    <submittedName>
        <fullName evidence="12">Proline-specific permease ProY</fullName>
    </submittedName>
</protein>
<feature type="transmembrane region" description="Helical" evidence="10">
    <location>
        <begin position="441"/>
        <end position="458"/>
    </location>
</feature>
<gene>
    <name evidence="12" type="primary">proY</name>
    <name evidence="12" type="ORF">CXF48_03175</name>
</gene>
<comment type="caution">
    <text evidence="12">The sequence shown here is derived from an EMBL/GenBank/DDBJ whole genome shotgun (WGS) entry which is preliminary data.</text>
</comment>
<evidence type="ECO:0000259" key="11">
    <source>
        <dbReference type="Pfam" id="PF00324"/>
    </source>
</evidence>
<dbReference type="Gene3D" id="1.20.1740.10">
    <property type="entry name" value="Amino acid/polyamine transporter I"/>
    <property type="match status" value="1"/>
</dbReference>
<evidence type="ECO:0000256" key="2">
    <source>
        <dbReference type="ARBA" id="ARBA00008583"/>
    </source>
</evidence>
<dbReference type="GO" id="GO:0055085">
    <property type="term" value="P:transmembrane transport"/>
    <property type="evidence" value="ECO:0007669"/>
    <property type="project" value="InterPro"/>
</dbReference>
<comment type="subcellular location">
    <subcellularLocation>
        <location evidence="1">Cell membrane</location>
        <topology evidence="1">Multi-pass membrane protein</topology>
    </subcellularLocation>
</comment>
<proteinExistence type="inferred from homology"/>
<feature type="transmembrane region" description="Helical" evidence="10">
    <location>
        <begin position="248"/>
        <end position="266"/>
    </location>
</feature>
<keyword evidence="8 10" id="KW-0472">Membrane</keyword>
<organism evidence="12 13">
    <name type="scientific">Corynebacterium bovis</name>
    <dbReference type="NCBI Taxonomy" id="36808"/>
    <lineage>
        <taxon>Bacteria</taxon>
        <taxon>Bacillati</taxon>
        <taxon>Actinomycetota</taxon>
        <taxon>Actinomycetes</taxon>
        <taxon>Mycobacteriales</taxon>
        <taxon>Corynebacteriaceae</taxon>
        <taxon>Corynebacterium</taxon>
    </lineage>
</organism>
<keyword evidence="5 10" id="KW-0812">Transmembrane</keyword>
<feature type="transmembrane region" description="Helical" evidence="10">
    <location>
        <begin position="21"/>
        <end position="37"/>
    </location>
</feature>
<feature type="transmembrane region" description="Helical" evidence="10">
    <location>
        <begin position="101"/>
        <end position="124"/>
    </location>
</feature>
<dbReference type="InterPro" id="IPR004840">
    <property type="entry name" value="Amino_acid_permease_CS"/>
</dbReference>
<keyword evidence="7 10" id="KW-1133">Transmembrane helix</keyword>
<dbReference type="PANTHER" id="PTHR43495">
    <property type="entry name" value="GABA PERMEASE"/>
    <property type="match status" value="1"/>
</dbReference>
<keyword evidence="3" id="KW-0813">Transport</keyword>
<feature type="transmembrane region" description="Helical" evidence="10">
    <location>
        <begin position="413"/>
        <end position="435"/>
    </location>
</feature>
<feature type="region of interest" description="Disordered" evidence="9">
    <location>
        <begin position="469"/>
        <end position="490"/>
    </location>
</feature>
<evidence type="ECO:0000256" key="10">
    <source>
        <dbReference type="SAM" id="Phobius"/>
    </source>
</evidence>
<feature type="transmembrane region" description="Helical" evidence="10">
    <location>
        <begin position="335"/>
        <end position="357"/>
    </location>
</feature>
<feature type="domain" description="Amino acid permease/ SLC12A" evidence="11">
    <location>
        <begin position="21"/>
        <end position="439"/>
    </location>
</feature>
<keyword evidence="4" id="KW-1003">Cell membrane</keyword>
<dbReference type="GO" id="GO:0006865">
    <property type="term" value="P:amino acid transport"/>
    <property type="evidence" value="ECO:0007669"/>
    <property type="project" value="UniProtKB-KW"/>
</dbReference>
<name>A0A426Q010_9CORY</name>
<evidence type="ECO:0000256" key="6">
    <source>
        <dbReference type="ARBA" id="ARBA00022970"/>
    </source>
</evidence>
<dbReference type="GO" id="GO:0005886">
    <property type="term" value="C:plasma membrane"/>
    <property type="evidence" value="ECO:0007669"/>
    <property type="project" value="UniProtKB-SubCell"/>
</dbReference>
<dbReference type="InterPro" id="IPR004841">
    <property type="entry name" value="AA-permease/SLC12A_dom"/>
</dbReference>
<dbReference type="EMBL" id="PQNK01000004">
    <property type="protein sequence ID" value="RRO87193.1"/>
    <property type="molecule type" value="Genomic_DNA"/>
</dbReference>
<evidence type="ECO:0000313" key="12">
    <source>
        <dbReference type="EMBL" id="RRO87193.1"/>
    </source>
</evidence>
<evidence type="ECO:0000256" key="5">
    <source>
        <dbReference type="ARBA" id="ARBA00022692"/>
    </source>
</evidence>
<feature type="transmembrane region" description="Helical" evidence="10">
    <location>
        <begin position="163"/>
        <end position="181"/>
    </location>
</feature>
<dbReference type="Pfam" id="PF00324">
    <property type="entry name" value="AA_permease"/>
    <property type="match status" value="1"/>
</dbReference>
<comment type="similarity">
    <text evidence="2">Belongs to the amino acid-polyamine-organocation (APC) superfamily. Amino acid transporter (AAT) (TC 2.A.3.1) family.</text>
</comment>
<evidence type="ECO:0000256" key="9">
    <source>
        <dbReference type="SAM" id="MobiDB-lite"/>
    </source>
</evidence>
<reference evidence="12 13" key="1">
    <citation type="submission" date="2018-01" db="EMBL/GenBank/DDBJ databases">
        <title>Twenty Corynebacterium bovis Genomes.</title>
        <authorList>
            <person name="Gulvik C.A."/>
        </authorList>
    </citation>
    <scope>NUCLEOTIDE SEQUENCE [LARGE SCALE GENOMIC DNA]</scope>
    <source>
        <strain evidence="12 13">F6900</strain>
    </source>
</reference>
<dbReference type="RefSeq" id="WP_125207012.1">
    <property type="nucleotide sequence ID" value="NZ_JAUKFU010000158.1"/>
</dbReference>
<evidence type="ECO:0000256" key="7">
    <source>
        <dbReference type="ARBA" id="ARBA00022989"/>
    </source>
</evidence>
<evidence type="ECO:0000256" key="1">
    <source>
        <dbReference type="ARBA" id="ARBA00004651"/>
    </source>
</evidence>
<feature type="transmembrane region" description="Helical" evidence="10">
    <location>
        <begin position="278"/>
        <end position="303"/>
    </location>
</feature>
<evidence type="ECO:0000313" key="13">
    <source>
        <dbReference type="Proteomes" id="UP000276526"/>
    </source>
</evidence>
<evidence type="ECO:0000256" key="3">
    <source>
        <dbReference type="ARBA" id="ARBA00022448"/>
    </source>
</evidence>
<dbReference type="AlphaFoldDB" id="A0A426Q010"/>
<dbReference type="PROSITE" id="PS00218">
    <property type="entry name" value="AMINO_ACID_PERMEASE_1"/>
    <property type="match status" value="1"/>
</dbReference>
<evidence type="ECO:0000256" key="4">
    <source>
        <dbReference type="ARBA" id="ARBA00022475"/>
    </source>
</evidence>
<evidence type="ECO:0000256" key="8">
    <source>
        <dbReference type="ARBA" id="ARBA00023136"/>
    </source>
</evidence>
<accession>A0A426Q010</accession>
<keyword evidence="6" id="KW-0029">Amino-acid transport</keyword>
<dbReference type="PIRSF" id="PIRSF006060">
    <property type="entry name" value="AA_transporter"/>
    <property type="match status" value="1"/>
</dbReference>
<feature type="transmembrane region" description="Helical" evidence="10">
    <location>
        <begin position="201"/>
        <end position="227"/>
    </location>
</feature>
<feature type="transmembrane region" description="Helical" evidence="10">
    <location>
        <begin position="363"/>
        <end position="385"/>
    </location>
</feature>
<dbReference type="FunFam" id="1.20.1740.10:FF:000001">
    <property type="entry name" value="Amino acid permease"/>
    <property type="match status" value="1"/>
</dbReference>
<feature type="transmembrane region" description="Helical" evidence="10">
    <location>
        <begin position="130"/>
        <end position="151"/>
    </location>
</feature>
<dbReference type="Proteomes" id="UP000276526">
    <property type="component" value="Unassembled WGS sequence"/>
</dbReference>
<sequence>MPDTARPAAAGTLRRSLRHRHIHFIALGSAIGTGLFYGSSGAIAAAGPGVILVYLLGGAVVYFMLRALGEMAVDHPVPGSFAEYCRRHLGDWAGYITGWMYAFEMVIVCLADLTAIALYMKFWFPDTASWVWVAVALTVVGAANLASARWFGELEFWFTVVKVTAVIAMIVGGAAILVFNVETGTRVGVDNLWNDGGLFPHGVPGVFAALILVLFAFGGTEIIGVTAGEADDPERVIPRAINTVPARILLFYVLAITVIVSVIPWREITGEQSPFVQIFSGLGVGWAAALLNVVVISAALSAINSDLFGAGRVIFGMATERLAPRAFARVNSAGVPGTTVGAILVVLVVGVSLQLLVPSAERLFASIAALATFATVFVWLMILLAHIASLRRGRAGAAGEAGRRTAPTFPVPFWPYGQYAAVAVILVTFGTMVWLPEFRSALVAGVVFTLGMSVLYVARVVPRLRAAAPVDPATPTGDPTGDPAGNDPRG</sequence>
<dbReference type="PANTHER" id="PTHR43495:SF2">
    <property type="entry name" value="D-SERINE_D-ALANINE_GLYCINE TRANSPORTER"/>
    <property type="match status" value="1"/>
</dbReference>